<accession>A0AAE0B6N0</accession>
<comment type="caution">
    <text evidence="1">The sequence shown here is derived from an EMBL/GenBank/DDBJ whole genome shotgun (WGS) entry which is preliminary data.</text>
</comment>
<name>A0AAE0B6N0_9ROSI</name>
<dbReference type="PANTHER" id="PTHR31286:SF60">
    <property type="entry name" value="PROTEIN, PUTATIVE-RELATED"/>
    <property type="match status" value="1"/>
</dbReference>
<organism evidence="1 2">
    <name type="scientific">Dipteronia sinensis</name>
    <dbReference type="NCBI Taxonomy" id="43782"/>
    <lineage>
        <taxon>Eukaryota</taxon>
        <taxon>Viridiplantae</taxon>
        <taxon>Streptophyta</taxon>
        <taxon>Embryophyta</taxon>
        <taxon>Tracheophyta</taxon>
        <taxon>Spermatophyta</taxon>
        <taxon>Magnoliopsida</taxon>
        <taxon>eudicotyledons</taxon>
        <taxon>Gunneridae</taxon>
        <taxon>Pentapetalae</taxon>
        <taxon>rosids</taxon>
        <taxon>malvids</taxon>
        <taxon>Sapindales</taxon>
        <taxon>Sapindaceae</taxon>
        <taxon>Hippocastanoideae</taxon>
        <taxon>Acereae</taxon>
        <taxon>Dipteronia</taxon>
    </lineage>
</organism>
<protein>
    <recommendedName>
        <fullName evidence="3">Zinc knuckle CX2CX4HX4C domain-containing protein</fullName>
    </recommendedName>
</protein>
<dbReference type="AlphaFoldDB" id="A0AAE0B6N0"/>
<dbReference type="EMBL" id="JANJYJ010000001">
    <property type="protein sequence ID" value="KAK3230089.1"/>
    <property type="molecule type" value="Genomic_DNA"/>
</dbReference>
<dbReference type="InterPro" id="IPR040256">
    <property type="entry name" value="At4g02000-like"/>
</dbReference>
<keyword evidence="2" id="KW-1185">Reference proteome</keyword>
<evidence type="ECO:0000313" key="1">
    <source>
        <dbReference type="EMBL" id="KAK3230089.1"/>
    </source>
</evidence>
<dbReference type="Proteomes" id="UP001281410">
    <property type="component" value="Unassembled WGS sequence"/>
</dbReference>
<evidence type="ECO:0000313" key="2">
    <source>
        <dbReference type="Proteomes" id="UP001281410"/>
    </source>
</evidence>
<dbReference type="PANTHER" id="PTHR31286">
    <property type="entry name" value="GLYCINE-RICH CELL WALL STRUCTURAL PROTEIN 1.8-LIKE"/>
    <property type="match status" value="1"/>
</dbReference>
<evidence type="ECO:0008006" key="3">
    <source>
        <dbReference type="Google" id="ProtNLM"/>
    </source>
</evidence>
<gene>
    <name evidence="1" type="ORF">Dsin_001970</name>
</gene>
<sequence>MAMCINPDFVSALGNRLVFLGSGLTSIFQKLDQATRDRVYGFYTRVLVDVDLSANLPHSLMVERDDHCGFVLNVVYENLPSRYARCNIFGHDMAKCQKNGQNLTMERGDLAHGRSDNGVGFFPVDRDVLSLVVDSDTDLESLVENISFPIMNPSLNNKDSLGYLNTVDPNVSKSLHIAAFSSFPTITCNSTMENEIQHILKGDDFIQVVSKARKKTKKLDDLGSRPIVKPLVKLHTARGRLSKKSQ</sequence>
<reference evidence="1" key="1">
    <citation type="journal article" date="2023" name="Plant J.">
        <title>Genome sequences and population genomics provide insights into the demographic history, inbreeding, and mutation load of two 'living fossil' tree species of Dipteronia.</title>
        <authorList>
            <person name="Feng Y."/>
            <person name="Comes H.P."/>
            <person name="Chen J."/>
            <person name="Zhu S."/>
            <person name="Lu R."/>
            <person name="Zhang X."/>
            <person name="Li P."/>
            <person name="Qiu J."/>
            <person name="Olsen K.M."/>
            <person name="Qiu Y."/>
        </authorList>
    </citation>
    <scope>NUCLEOTIDE SEQUENCE</scope>
    <source>
        <strain evidence="1">NBL</strain>
    </source>
</reference>
<proteinExistence type="predicted"/>